<proteinExistence type="predicted"/>
<reference evidence="5 6" key="1">
    <citation type="submission" date="2019-02" db="EMBL/GenBank/DDBJ databases">
        <title>Deep-cultivation of Planctomycetes and their phenomic and genomic characterization uncovers novel biology.</title>
        <authorList>
            <person name="Wiegand S."/>
            <person name="Jogler M."/>
            <person name="Boedeker C."/>
            <person name="Pinto D."/>
            <person name="Vollmers J."/>
            <person name="Rivas-Marin E."/>
            <person name="Kohn T."/>
            <person name="Peeters S.H."/>
            <person name="Heuer A."/>
            <person name="Rast P."/>
            <person name="Oberbeckmann S."/>
            <person name="Bunk B."/>
            <person name="Jeske O."/>
            <person name="Meyerdierks A."/>
            <person name="Storesund J.E."/>
            <person name="Kallscheuer N."/>
            <person name="Luecker S."/>
            <person name="Lage O.M."/>
            <person name="Pohl T."/>
            <person name="Merkel B.J."/>
            <person name="Hornburger P."/>
            <person name="Mueller R.-W."/>
            <person name="Bruemmer F."/>
            <person name="Labrenz M."/>
            <person name="Spormann A.M."/>
            <person name="Op Den Camp H."/>
            <person name="Overmann J."/>
            <person name="Amann R."/>
            <person name="Jetten M.S.M."/>
            <person name="Mascher T."/>
            <person name="Medema M.H."/>
            <person name="Devos D.P."/>
            <person name="Kaster A.-K."/>
            <person name="Ovreas L."/>
            <person name="Rohde M."/>
            <person name="Galperin M.Y."/>
            <person name="Jogler C."/>
        </authorList>
    </citation>
    <scope>NUCLEOTIDE SEQUENCE [LARGE SCALE GENOMIC DNA]</scope>
    <source>
        <strain evidence="5 6">Pan54</strain>
    </source>
</reference>
<dbReference type="RefSeq" id="WP_146501874.1">
    <property type="nucleotide sequence ID" value="NZ_SJPG01000001.1"/>
</dbReference>
<keyword evidence="2" id="KW-0408">Iron</keyword>
<gene>
    <name evidence="5" type="primary">asrA</name>
    <name evidence="5" type="ORF">Pan54_03790</name>
</gene>
<sequence length="366" mass="41670">MNDFQYFRMDQFPDLLRQLMHSGYRVIAPTIDQEAIVYAEIQSIDDMPRGYTDEQKPGYYRLQHTGNQRFFDYAVGPHSWKRYLFPPLQLISTSIKSQDGWVFEDHVDEGESYAFLGVRACELAAMRIQDRVFLEGAYVDKNYQNRRKASFIVAVNCAVPSANCFCTSMNTGPKCKSGFDIALTELSDGFLIEIGSSHGNEIVTPLGFPTATEEQLSESESISDHATEQIKKTMDTTDLRNRLMGQLEHSHWKDVANRCLSCTNCTMVCPTCFCSHVEEVPDLNQERVDRRKTWDSCFNPGFSKLHGTPVRNDTRSRYRQWLTHKLATWHDQFGESGCVGCGRCITWCPVGIDLTAEVAALCEEEP</sequence>
<dbReference type="PANTHER" id="PTHR40447">
    <property type="entry name" value="ANAEROBIC SULFITE REDUCTASE SUBUNIT A"/>
    <property type="match status" value="1"/>
</dbReference>
<accession>A0A5C5X9P5</accession>
<dbReference type="PROSITE" id="PS00198">
    <property type="entry name" value="4FE4S_FER_1"/>
    <property type="match status" value="2"/>
</dbReference>
<keyword evidence="3" id="KW-0411">Iron-sulfur</keyword>
<evidence type="ECO:0000256" key="2">
    <source>
        <dbReference type="ARBA" id="ARBA00023004"/>
    </source>
</evidence>
<organism evidence="5 6">
    <name type="scientific">Rubinisphaera italica</name>
    <dbReference type="NCBI Taxonomy" id="2527969"/>
    <lineage>
        <taxon>Bacteria</taxon>
        <taxon>Pseudomonadati</taxon>
        <taxon>Planctomycetota</taxon>
        <taxon>Planctomycetia</taxon>
        <taxon>Planctomycetales</taxon>
        <taxon>Planctomycetaceae</taxon>
        <taxon>Rubinisphaera</taxon>
    </lineage>
</organism>
<dbReference type="InterPro" id="IPR017896">
    <property type="entry name" value="4Fe4S_Fe-S-bd"/>
</dbReference>
<comment type="caution">
    <text evidence="5">The sequence shown here is derived from an EMBL/GenBank/DDBJ whole genome shotgun (WGS) entry which is preliminary data.</text>
</comment>
<keyword evidence="1" id="KW-0479">Metal-binding</keyword>
<dbReference type="EMBL" id="SJPG01000001">
    <property type="protein sequence ID" value="TWT59670.1"/>
    <property type="molecule type" value="Genomic_DNA"/>
</dbReference>
<evidence type="ECO:0000256" key="3">
    <source>
        <dbReference type="ARBA" id="ARBA00023014"/>
    </source>
</evidence>
<evidence type="ECO:0000313" key="6">
    <source>
        <dbReference type="Proteomes" id="UP000316095"/>
    </source>
</evidence>
<evidence type="ECO:0000313" key="5">
    <source>
        <dbReference type="EMBL" id="TWT59670.1"/>
    </source>
</evidence>
<dbReference type="Pfam" id="PF17179">
    <property type="entry name" value="Fer4_22"/>
    <property type="match status" value="1"/>
</dbReference>
<dbReference type="GO" id="GO:0046872">
    <property type="term" value="F:metal ion binding"/>
    <property type="evidence" value="ECO:0007669"/>
    <property type="project" value="UniProtKB-KW"/>
</dbReference>
<keyword evidence="6" id="KW-1185">Reference proteome</keyword>
<feature type="domain" description="4Fe-4S ferredoxin-type" evidence="4">
    <location>
        <begin position="329"/>
        <end position="357"/>
    </location>
</feature>
<protein>
    <submittedName>
        <fullName evidence="5">Anaerobic sulfite reductase subunit A</fullName>
    </submittedName>
</protein>
<dbReference type="PANTHER" id="PTHR40447:SF1">
    <property type="entry name" value="ANAEROBIC SULFITE REDUCTASE SUBUNIT A"/>
    <property type="match status" value="1"/>
</dbReference>
<name>A0A5C5X9P5_9PLAN</name>
<evidence type="ECO:0000259" key="4">
    <source>
        <dbReference type="PROSITE" id="PS51379"/>
    </source>
</evidence>
<dbReference type="OrthoDB" id="9796486at2"/>
<dbReference type="PROSITE" id="PS51379">
    <property type="entry name" value="4FE4S_FER_2"/>
    <property type="match status" value="2"/>
</dbReference>
<dbReference type="Proteomes" id="UP000316095">
    <property type="component" value="Unassembled WGS sequence"/>
</dbReference>
<dbReference type="SUPFAM" id="SSF46548">
    <property type="entry name" value="alpha-helical ferredoxin"/>
    <property type="match status" value="1"/>
</dbReference>
<evidence type="ECO:0000256" key="1">
    <source>
        <dbReference type="ARBA" id="ARBA00022723"/>
    </source>
</evidence>
<dbReference type="GO" id="GO:0051536">
    <property type="term" value="F:iron-sulfur cluster binding"/>
    <property type="evidence" value="ECO:0007669"/>
    <property type="project" value="UniProtKB-KW"/>
</dbReference>
<dbReference type="AlphaFoldDB" id="A0A5C5X9P5"/>
<dbReference type="InterPro" id="IPR017900">
    <property type="entry name" value="4Fe4S_Fe_S_CS"/>
</dbReference>
<feature type="domain" description="4Fe-4S ferredoxin-type" evidence="4">
    <location>
        <begin position="249"/>
        <end position="280"/>
    </location>
</feature>